<name>A0A7H9B8S7_ZYGMR</name>
<dbReference type="GO" id="GO:0005829">
    <property type="term" value="C:cytosol"/>
    <property type="evidence" value="ECO:0007669"/>
    <property type="project" value="TreeGrafter"/>
</dbReference>
<gene>
    <name evidence="4" type="ORF">HG535_0H04220</name>
</gene>
<dbReference type="PANTHER" id="PTHR11575:SF22">
    <property type="entry name" value="ADL392WP"/>
    <property type="match status" value="1"/>
</dbReference>
<feature type="signal peptide" evidence="1">
    <location>
        <begin position="1"/>
        <end position="27"/>
    </location>
</feature>
<dbReference type="Pfam" id="PF00149">
    <property type="entry name" value="Metallophos"/>
    <property type="match status" value="1"/>
</dbReference>
<evidence type="ECO:0000259" key="2">
    <source>
        <dbReference type="Pfam" id="PF00149"/>
    </source>
</evidence>
<accession>A0A7H9B8S7</accession>
<dbReference type="SUPFAM" id="SSF56300">
    <property type="entry name" value="Metallo-dependent phosphatases"/>
    <property type="match status" value="1"/>
</dbReference>
<dbReference type="Pfam" id="PF21953">
    <property type="entry name" value="NadN_nucleosid_C"/>
    <property type="match status" value="1"/>
</dbReference>
<evidence type="ECO:0000256" key="1">
    <source>
        <dbReference type="SAM" id="SignalP"/>
    </source>
</evidence>
<dbReference type="InterPro" id="IPR053828">
    <property type="entry name" value="Nucleosidase_C"/>
</dbReference>
<dbReference type="PIRSF" id="PIRSF017316">
    <property type="entry name" value="Pesterase_C1039"/>
    <property type="match status" value="1"/>
</dbReference>
<dbReference type="Proteomes" id="UP000509704">
    <property type="component" value="Chromosome 8"/>
</dbReference>
<dbReference type="KEGG" id="zmk:HG535_0H04220"/>
<reference evidence="4 5" key="1">
    <citation type="submission" date="2020-07" db="EMBL/GenBank/DDBJ databases">
        <title>The yeast mating-type switching endonuclease HO is a domesticated member of an unorthodox homing genetic element family.</title>
        <authorList>
            <person name="Coughlan A.Y."/>
            <person name="Lombardi L."/>
            <person name="Braun-Galleani S."/>
            <person name="Martos A.R."/>
            <person name="Galeote V."/>
            <person name="Bigey F."/>
            <person name="Dequin S."/>
            <person name="Byrne K.P."/>
            <person name="Wolfe K.H."/>
        </authorList>
    </citation>
    <scope>NUCLEOTIDE SEQUENCE [LARGE SCALE GENOMIC DNA]</scope>
    <source>
        <strain evidence="4 5">NRRL Y-6702</strain>
    </source>
</reference>
<organism evidence="4 5">
    <name type="scientific">Zygotorulaspora mrakii</name>
    <name type="common">Zygosaccharomyces mrakii</name>
    <dbReference type="NCBI Taxonomy" id="42260"/>
    <lineage>
        <taxon>Eukaryota</taxon>
        <taxon>Fungi</taxon>
        <taxon>Dikarya</taxon>
        <taxon>Ascomycota</taxon>
        <taxon>Saccharomycotina</taxon>
        <taxon>Saccharomycetes</taxon>
        <taxon>Saccharomycetales</taxon>
        <taxon>Saccharomycetaceae</taxon>
        <taxon>Zygotorulaspora</taxon>
    </lineage>
</organism>
<feature type="chain" id="PRO_5028868117" evidence="1">
    <location>
        <begin position="28"/>
        <end position="591"/>
    </location>
</feature>
<dbReference type="RefSeq" id="XP_037146820.1">
    <property type="nucleotide sequence ID" value="XM_037290925.1"/>
</dbReference>
<dbReference type="GO" id="GO:0009166">
    <property type="term" value="P:nucleotide catabolic process"/>
    <property type="evidence" value="ECO:0007669"/>
    <property type="project" value="InterPro"/>
</dbReference>
<evidence type="ECO:0000259" key="3">
    <source>
        <dbReference type="Pfam" id="PF21953"/>
    </source>
</evidence>
<dbReference type="InterPro" id="IPR036907">
    <property type="entry name" value="5'-Nucleotdase_C_sf"/>
</dbReference>
<proteinExistence type="predicted"/>
<dbReference type="InterPro" id="IPR014485">
    <property type="entry name" value="Pesterase_C1039"/>
</dbReference>
<dbReference type="FunFam" id="3.60.21.10:FF:000043">
    <property type="entry name" value="Ser/Thr protein phosphatase family"/>
    <property type="match status" value="1"/>
</dbReference>
<keyword evidence="1" id="KW-0732">Signal</keyword>
<dbReference type="Gene3D" id="3.90.780.10">
    <property type="entry name" value="5'-Nucleotidase, C-terminal domain"/>
    <property type="match status" value="2"/>
</dbReference>
<feature type="domain" description="Putative 5'-nucleotidase C-terminal" evidence="3">
    <location>
        <begin position="374"/>
        <end position="553"/>
    </location>
</feature>
<keyword evidence="5" id="KW-1185">Reference proteome</keyword>
<protein>
    <submittedName>
        <fullName evidence="4">Uncharacterized protein</fullName>
    </submittedName>
</protein>
<dbReference type="InterPro" id="IPR006179">
    <property type="entry name" value="5_nucleotidase/apyrase"/>
</dbReference>
<dbReference type="InterPro" id="IPR004843">
    <property type="entry name" value="Calcineurin-like_PHP"/>
</dbReference>
<dbReference type="EMBL" id="CP058611">
    <property type="protein sequence ID" value="QLG75095.1"/>
    <property type="molecule type" value="Genomic_DNA"/>
</dbReference>
<sequence length="591" mass="68057">MNHYIFVMARLLRNVFLMNAAMCCCSAIMQQPFEVEPERLHKRSLSIGQLNFLHTTDVHGWLGSHLLQPDYDADWGDFVTFFSSFRESRLDDTQDLILIDSGDKHDGNGLSDATQPNGIDTTKIFNEQDYDLLTLGNHELYVPESTIMEYYATALSTKFKDKYVSSNVEFIKEDGELVPFGNKYIYFETPNAKLRILTLAFIFDFRRFNDRAKVLPFEEELKRTWFREMLELYPESTVDVLLVIGHMPVTDAENNEMARLHAILRKLYPNIIIQFFGGHSHVRDFVMFDGKSSGLQSGRFAETLGFLSIDNVTIESPKFARRYIDFNKESFKYHSEGHGKNAIDFSKGKQISKDLKYLREELQLDNEMGYVPKTYYMSARPLKSDENIYHLITKEVLPRLSSDMTNSSIGRYIMINTGAVRYDLHKGPFTTDTEYIVLPFPNEWLYMELPLKVASKIEQYLNKGPMIASLAPPQGIGLYSVDTSKSCPFIRQPYFTEGYTTSDDCGCKGDDTIHNSQAEYQMLNVVQSEQLVSLDENEMVHFIFYSFLQPHILEAVNAIDFSRSYDASDCTMYGGNSTKHLLRDYVKDITK</sequence>
<dbReference type="GeneID" id="59238898"/>
<dbReference type="PANTHER" id="PTHR11575">
    <property type="entry name" value="5'-NUCLEOTIDASE-RELATED"/>
    <property type="match status" value="1"/>
</dbReference>
<feature type="domain" description="Calcineurin-like phosphoesterase" evidence="2">
    <location>
        <begin position="51"/>
        <end position="282"/>
    </location>
</feature>
<dbReference type="GO" id="GO:0016787">
    <property type="term" value="F:hydrolase activity"/>
    <property type="evidence" value="ECO:0007669"/>
    <property type="project" value="InterPro"/>
</dbReference>
<dbReference type="InterPro" id="IPR029052">
    <property type="entry name" value="Metallo-depent_PP-like"/>
</dbReference>
<dbReference type="SUPFAM" id="SSF55816">
    <property type="entry name" value="5'-nucleotidase (syn. UDP-sugar hydrolase), C-terminal domain"/>
    <property type="match status" value="1"/>
</dbReference>
<dbReference type="AlphaFoldDB" id="A0A7H9B8S7"/>
<evidence type="ECO:0000313" key="5">
    <source>
        <dbReference type="Proteomes" id="UP000509704"/>
    </source>
</evidence>
<evidence type="ECO:0000313" key="4">
    <source>
        <dbReference type="EMBL" id="QLG75095.1"/>
    </source>
</evidence>
<dbReference type="GO" id="GO:0005576">
    <property type="term" value="C:extracellular region"/>
    <property type="evidence" value="ECO:0007669"/>
    <property type="project" value="UniProtKB-ARBA"/>
</dbReference>
<dbReference type="OrthoDB" id="7722975at2759"/>
<dbReference type="Gene3D" id="3.60.21.10">
    <property type="match status" value="1"/>
</dbReference>